<keyword evidence="2" id="KW-1185">Reference proteome</keyword>
<dbReference type="EMBL" id="JANPWB010000009">
    <property type="protein sequence ID" value="KAJ1152533.1"/>
    <property type="molecule type" value="Genomic_DNA"/>
</dbReference>
<dbReference type="AlphaFoldDB" id="A0AAV7RNG3"/>
<evidence type="ECO:0000313" key="2">
    <source>
        <dbReference type="Proteomes" id="UP001066276"/>
    </source>
</evidence>
<evidence type="ECO:0000313" key="1">
    <source>
        <dbReference type="EMBL" id="KAJ1152533.1"/>
    </source>
</evidence>
<organism evidence="1 2">
    <name type="scientific">Pleurodeles waltl</name>
    <name type="common">Iberian ribbed newt</name>
    <dbReference type="NCBI Taxonomy" id="8319"/>
    <lineage>
        <taxon>Eukaryota</taxon>
        <taxon>Metazoa</taxon>
        <taxon>Chordata</taxon>
        <taxon>Craniata</taxon>
        <taxon>Vertebrata</taxon>
        <taxon>Euteleostomi</taxon>
        <taxon>Amphibia</taxon>
        <taxon>Batrachia</taxon>
        <taxon>Caudata</taxon>
        <taxon>Salamandroidea</taxon>
        <taxon>Salamandridae</taxon>
        <taxon>Pleurodelinae</taxon>
        <taxon>Pleurodeles</taxon>
    </lineage>
</organism>
<reference evidence="1" key="1">
    <citation type="journal article" date="2022" name="bioRxiv">
        <title>Sequencing and chromosome-scale assembly of the giantPleurodeles waltlgenome.</title>
        <authorList>
            <person name="Brown T."/>
            <person name="Elewa A."/>
            <person name="Iarovenko S."/>
            <person name="Subramanian E."/>
            <person name="Araus A.J."/>
            <person name="Petzold A."/>
            <person name="Susuki M."/>
            <person name="Suzuki K.-i.T."/>
            <person name="Hayashi T."/>
            <person name="Toyoda A."/>
            <person name="Oliveira C."/>
            <person name="Osipova E."/>
            <person name="Leigh N.D."/>
            <person name="Simon A."/>
            <person name="Yun M.H."/>
        </authorList>
    </citation>
    <scope>NUCLEOTIDE SEQUENCE</scope>
    <source>
        <strain evidence="1">20211129_DDA</strain>
        <tissue evidence="1">Liver</tissue>
    </source>
</reference>
<accession>A0AAV7RNG3</accession>
<dbReference type="Proteomes" id="UP001066276">
    <property type="component" value="Chromosome 5"/>
</dbReference>
<comment type="caution">
    <text evidence="1">The sequence shown here is derived from an EMBL/GenBank/DDBJ whole genome shotgun (WGS) entry which is preliminary data.</text>
</comment>
<gene>
    <name evidence="1" type="ORF">NDU88_005308</name>
</gene>
<sequence length="170" mass="19865">MKPGLDMPQDYSNILMKTAKKCWTKYTHTTQRKYPYAPRPPLWVLPGCMDKRYELTPSAWENAGIVEWGDVFEDHMLIPFDSLVRDYNISPGTSLNFAALTRYAVQYWDTIHDEPQTSALLQTLLIYGGERKTIMNIYNALNIDNTQSFRVLRAYWETTLQTALTDKQWE</sequence>
<proteinExistence type="predicted"/>
<name>A0AAV7RNG3_PLEWA</name>
<protein>
    <submittedName>
        <fullName evidence="1">Uncharacterized protein</fullName>
    </submittedName>
</protein>